<name>W7XGU6_TETTS</name>
<dbReference type="KEGG" id="tet:TTHERM_000590409"/>
<reference evidence="2" key="1">
    <citation type="journal article" date="2006" name="PLoS Biol.">
        <title>Macronuclear genome sequence of the ciliate Tetrahymena thermophila, a model eukaryote.</title>
        <authorList>
            <person name="Eisen J.A."/>
            <person name="Coyne R.S."/>
            <person name="Wu M."/>
            <person name="Wu D."/>
            <person name="Thiagarajan M."/>
            <person name="Wortman J.R."/>
            <person name="Badger J.H."/>
            <person name="Ren Q."/>
            <person name="Amedeo P."/>
            <person name="Jones K.M."/>
            <person name="Tallon L.J."/>
            <person name="Delcher A.L."/>
            <person name="Salzberg S.L."/>
            <person name="Silva J.C."/>
            <person name="Haas B.J."/>
            <person name="Majoros W.H."/>
            <person name="Farzad M."/>
            <person name="Carlton J.M."/>
            <person name="Smith R.K. Jr."/>
            <person name="Garg J."/>
            <person name="Pearlman R.E."/>
            <person name="Karrer K.M."/>
            <person name="Sun L."/>
            <person name="Manning G."/>
            <person name="Elde N.C."/>
            <person name="Turkewitz A.P."/>
            <person name="Asai D.J."/>
            <person name="Wilkes D.E."/>
            <person name="Wang Y."/>
            <person name="Cai H."/>
            <person name="Collins K."/>
            <person name="Stewart B.A."/>
            <person name="Lee S.R."/>
            <person name="Wilamowska K."/>
            <person name="Weinberg Z."/>
            <person name="Ruzzo W.L."/>
            <person name="Wloga D."/>
            <person name="Gaertig J."/>
            <person name="Frankel J."/>
            <person name="Tsao C.-C."/>
            <person name="Gorovsky M.A."/>
            <person name="Keeling P.J."/>
            <person name="Waller R.F."/>
            <person name="Patron N.J."/>
            <person name="Cherry J.M."/>
            <person name="Stover N.A."/>
            <person name="Krieger C.J."/>
            <person name="del Toro C."/>
            <person name="Ryder H.F."/>
            <person name="Williamson S.C."/>
            <person name="Barbeau R.A."/>
            <person name="Hamilton E.P."/>
            <person name="Orias E."/>
        </authorList>
    </citation>
    <scope>NUCLEOTIDE SEQUENCE [LARGE SCALE GENOMIC DNA]</scope>
    <source>
        <strain evidence="2">SB210</strain>
    </source>
</reference>
<dbReference type="RefSeq" id="XP_012654027.1">
    <property type="nucleotide sequence ID" value="XM_012798573.1"/>
</dbReference>
<organism evidence="1 2">
    <name type="scientific">Tetrahymena thermophila (strain SB210)</name>
    <dbReference type="NCBI Taxonomy" id="312017"/>
    <lineage>
        <taxon>Eukaryota</taxon>
        <taxon>Sar</taxon>
        <taxon>Alveolata</taxon>
        <taxon>Ciliophora</taxon>
        <taxon>Intramacronucleata</taxon>
        <taxon>Oligohymenophorea</taxon>
        <taxon>Hymenostomatida</taxon>
        <taxon>Tetrahymenina</taxon>
        <taxon>Tetrahymenidae</taxon>
        <taxon>Tetrahymena</taxon>
    </lineage>
</organism>
<evidence type="ECO:0000313" key="2">
    <source>
        <dbReference type="Proteomes" id="UP000009168"/>
    </source>
</evidence>
<proteinExistence type="predicted"/>
<evidence type="ECO:0000313" key="1">
    <source>
        <dbReference type="EMBL" id="EWS73456.1"/>
    </source>
</evidence>
<dbReference type="GeneID" id="24439742"/>
<dbReference type="EMBL" id="GG662637">
    <property type="protein sequence ID" value="EWS73456.1"/>
    <property type="molecule type" value="Genomic_DNA"/>
</dbReference>
<sequence>MFKCIFVIQKKKNLSISKIYNRKQKNKDYTQQLTTKHVIIMMQTQIHAKILKTQINRNFLNFWVESQRGFSVYIQKIFMKLTFKFYFIVEKKNILIIECIKNIFLNQFNFQKQQYLLTYQE</sequence>
<dbReference type="Proteomes" id="UP000009168">
    <property type="component" value="Unassembled WGS sequence"/>
</dbReference>
<dbReference type="InParanoid" id="W7XGU6"/>
<gene>
    <name evidence="1" type="ORF">TTHERM_000590409</name>
</gene>
<dbReference type="AlphaFoldDB" id="W7XGU6"/>
<keyword evidence="2" id="KW-1185">Reference proteome</keyword>
<accession>W7XGU6</accession>
<protein>
    <submittedName>
        <fullName evidence="1">Uncharacterized protein</fullName>
    </submittedName>
</protein>